<name>A0ACA9Y8E7_9ASCO</name>
<dbReference type="EMBL" id="CALSDN010000005">
    <property type="protein sequence ID" value="CAH6721285.1"/>
    <property type="molecule type" value="Genomic_DNA"/>
</dbReference>
<evidence type="ECO:0000313" key="1">
    <source>
        <dbReference type="EMBL" id="CAH6721285.1"/>
    </source>
</evidence>
<gene>
    <name evidence="1" type="ORF">CLIB1444_05S07690</name>
</gene>
<reference evidence="1" key="1">
    <citation type="submission" date="2022-06" db="EMBL/GenBank/DDBJ databases">
        <authorList>
            <person name="Legras J.-L."/>
            <person name="Devillers H."/>
            <person name="Grondin C."/>
        </authorList>
    </citation>
    <scope>NUCLEOTIDE SEQUENCE</scope>
    <source>
        <strain evidence="1">CLIB 1444</strain>
    </source>
</reference>
<protein>
    <submittedName>
        <fullName evidence="1">Uncharacterized protein</fullName>
    </submittedName>
</protein>
<accession>A0ACA9Y8E7</accession>
<dbReference type="Proteomes" id="UP001152531">
    <property type="component" value="Unassembled WGS sequence"/>
</dbReference>
<keyword evidence="2" id="KW-1185">Reference proteome</keyword>
<proteinExistence type="predicted"/>
<comment type="caution">
    <text evidence="1">The sequence shown here is derived from an EMBL/GenBank/DDBJ whole genome shotgun (WGS) entry which is preliminary data.</text>
</comment>
<organism evidence="1 2">
    <name type="scientific">[Candida] jaroonii</name>
    <dbReference type="NCBI Taxonomy" id="467808"/>
    <lineage>
        <taxon>Eukaryota</taxon>
        <taxon>Fungi</taxon>
        <taxon>Dikarya</taxon>
        <taxon>Ascomycota</taxon>
        <taxon>Saccharomycotina</taxon>
        <taxon>Pichiomycetes</taxon>
        <taxon>Debaryomycetaceae</taxon>
        <taxon>Yamadazyma</taxon>
    </lineage>
</organism>
<evidence type="ECO:0000313" key="2">
    <source>
        <dbReference type="Proteomes" id="UP001152531"/>
    </source>
</evidence>
<sequence length="149" mass="16823">MEIPTDIKESTTKSIIIIRNIHGDLTEEDITGLFVKISPVEFFKFHPEDRAIGYLVFEDDKFNYKAIKQFNGKKAMGNTLVVEESNPKPLKERIITNGRGSRSVGPKGTRSRPKAGKERGFKGPKPKGRKIEKKTAEQLDAELTAYMNQ</sequence>